<sequence>MILERGASNEDLRGRFGGRRDYSSSILSKGRQQIMAQPIAFDACGWTSTAKLIEDHGHEHRAAIDPPEGAAV</sequence>
<name>A0A176WC34_MARPO</name>
<dbReference type="AlphaFoldDB" id="A0A176WC34"/>
<evidence type="ECO:0000313" key="2">
    <source>
        <dbReference type="Proteomes" id="UP000077202"/>
    </source>
</evidence>
<dbReference type="Proteomes" id="UP000077202">
    <property type="component" value="Unassembled WGS sequence"/>
</dbReference>
<accession>A0A176WC34</accession>
<reference evidence="1" key="1">
    <citation type="submission" date="2016-03" db="EMBL/GenBank/DDBJ databases">
        <title>Mechanisms controlling the formation of the plant cell surface in tip-growing cells are functionally conserved among land plants.</title>
        <authorList>
            <person name="Honkanen S."/>
            <person name="Jones V.A."/>
            <person name="Morieri G."/>
            <person name="Champion C."/>
            <person name="Hetherington A.J."/>
            <person name="Kelly S."/>
            <person name="Saint-Marcoux D."/>
            <person name="Proust H."/>
            <person name="Prescott H."/>
            <person name="Dolan L."/>
        </authorList>
    </citation>
    <scope>NUCLEOTIDE SEQUENCE [LARGE SCALE GENOMIC DNA]</scope>
    <source>
        <tissue evidence="1">Whole gametophyte</tissue>
    </source>
</reference>
<protein>
    <submittedName>
        <fullName evidence="1">Uncharacterized protein</fullName>
    </submittedName>
</protein>
<comment type="caution">
    <text evidence="1">The sequence shown here is derived from an EMBL/GenBank/DDBJ whole genome shotgun (WGS) entry which is preliminary data.</text>
</comment>
<gene>
    <name evidence="1" type="ORF">AXG93_402s1100</name>
</gene>
<evidence type="ECO:0000313" key="1">
    <source>
        <dbReference type="EMBL" id="OAE30697.1"/>
    </source>
</evidence>
<proteinExistence type="predicted"/>
<organism evidence="1 2">
    <name type="scientific">Marchantia polymorpha subsp. ruderalis</name>
    <dbReference type="NCBI Taxonomy" id="1480154"/>
    <lineage>
        <taxon>Eukaryota</taxon>
        <taxon>Viridiplantae</taxon>
        <taxon>Streptophyta</taxon>
        <taxon>Embryophyta</taxon>
        <taxon>Marchantiophyta</taxon>
        <taxon>Marchantiopsida</taxon>
        <taxon>Marchantiidae</taxon>
        <taxon>Marchantiales</taxon>
        <taxon>Marchantiaceae</taxon>
        <taxon>Marchantia</taxon>
    </lineage>
</organism>
<dbReference type="EMBL" id="LVLJ01001262">
    <property type="protein sequence ID" value="OAE30697.1"/>
    <property type="molecule type" value="Genomic_DNA"/>
</dbReference>
<keyword evidence="2" id="KW-1185">Reference proteome</keyword>